<accession>A0A919F797</accession>
<reference evidence="1" key="2">
    <citation type="submission" date="2020-09" db="EMBL/GenBank/DDBJ databases">
        <authorList>
            <person name="Sun Q."/>
            <person name="Ohkuma M."/>
        </authorList>
    </citation>
    <scope>NUCLEOTIDE SEQUENCE</scope>
    <source>
        <strain evidence="1">JCM 13306</strain>
    </source>
</reference>
<organism evidence="1 2">
    <name type="scientific">Xanthomonas boreopolis</name>
    <dbReference type="NCBI Taxonomy" id="86183"/>
    <lineage>
        <taxon>Bacteria</taxon>
        <taxon>Pseudomonadati</taxon>
        <taxon>Pseudomonadota</taxon>
        <taxon>Gammaproteobacteria</taxon>
        <taxon>Lysobacterales</taxon>
        <taxon>Lysobacteraceae</taxon>
        <taxon>Xanthomonas</taxon>
    </lineage>
</organism>
<proteinExistence type="predicted"/>
<protein>
    <recommendedName>
        <fullName evidence="3">Tail terminator</fullName>
    </recommendedName>
</protein>
<comment type="caution">
    <text evidence="1">The sequence shown here is derived from an EMBL/GenBank/DDBJ whole genome shotgun (WGS) entry which is preliminary data.</text>
</comment>
<gene>
    <name evidence="1" type="ORF">GCM10009090_16600</name>
</gene>
<reference evidence="1" key="1">
    <citation type="journal article" date="2014" name="Int. J. Syst. Evol. Microbiol.">
        <title>Complete genome sequence of Corynebacterium casei LMG S-19264T (=DSM 44701T), isolated from a smear-ripened cheese.</title>
        <authorList>
            <consortium name="US DOE Joint Genome Institute (JGI-PGF)"/>
            <person name="Walter F."/>
            <person name="Albersmeier A."/>
            <person name="Kalinowski J."/>
            <person name="Ruckert C."/>
        </authorList>
    </citation>
    <scope>NUCLEOTIDE SEQUENCE</scope>
    <source>
        <strain evidence="1">JCM 13306</strain>
    </source>
</reference>
<dbReference type="RefSeq" id="WP_434029088.1">
    <property type="nucleotide sequence ID" value="NZ_BNBA01000010.1"/>
</dbReference>
<dbReference type="Proteomes" id="UP000623958">
    <property type="component" value="Unassembled WGS sequence"/>
</dbReference>
<evidence type="ECO:0000313" key="2">
    <source>
        <dbReference type="Proteomes" id="UP000623958"/>
    </source>
</evidence>
<evidence type="ECO:0008006" key="3">
    <source>
        <dbReference type="Google" id="ProtNLM"/>
    </source>
</evidence>
<keyword evidence="2" id="KW-1185">Reference proteome</keyword>
<dbReference type="EMBL" id="BNBA01000010">
    <property type="protein sequence ID" value="GHH52502.1"/>
    <property type="molecule type" value="Genomic_DNA"/>
</dbReference>
<evidence type="ECO:0000313" key="1">
    <source>
        <dbReference type="EMBL" id="GHH52502.1"/>
    </source>
</evidence>
<name>A0A919F797_9XANT</name>
<sequence length="145" mass="15704">MAEIVSEVVRAVLADQARKITKADGYLTDAGRTVTLEPHYVDPDSPPFVGVIMERQGKATDGSLTRTHRLTTYGVIAKVPTSMDAAQATLAAIVSDLERALPGVPSDYPRGAQFPQYEGMEPIPPQPGMDWVGVVLRYSSHTPIR</sequence>
<dbReference type="AlphaFoldDB" id="A0A919F797"/>